<reference evidence="3" key="2">
    <citation type="submission" date="2025-08" db="UniProtKB">
        <authorList>
            <consortium name="Ensembl"/>
        </authorList>
    </citation>
    <scope>IDENTIFICATION</scope>
</reference>
<reference evidence="3" key="3">
    <citation type="submission" date="2025-09" db="UniProtKB">
        <authorList>
            <consortium name="Ensembl"/>
        </authorList>
    </citation>
    <scope>IDENTIFICATION</scope>
</reference>
<feature type="coiled-coil region" evidence="1">
    <location>
        <begin position="196"/>
        <end position="230"/>
    </location>
</feature>
<feature type="region of interest" description="Disordered" evidence="2">
    <location>
        <begin position="1"/>
        <end position="131"/>
    </location>
</feature>
<evidence type="ECO:0000256" key="1">
    <source>
        <dbReference type="SAM" id="Coils"/>
    </source>
</evidence>
<feature type="compositionally biased region" description="Polar residues" evidence="2">
    <location>
        <begin position="15"/>
        <end position="24"/>
    </location>
</feature>
<protein>
    <recommendedName>
        <fullName evidence="5">Coiled-coil domain containing 171</fullName>
    </recommendedName>
</protein>
<feature type="coiled-coil region" evidence="1">
    <location>
        <begin position="256"/>
        <end position="332"/>
    </location>
</feature>
<dbReference type="PANTHER" id="PTHR37476:SF1">
    <property type="entry name" value="COILED-COIL DOMAIN-CONTAINING PROTEIN 171"/>
    <property type="match status" value="1"/>
</dbReference>
<organism evidence="3 4">
    <name type="scientific">Oreochromis aureus</name>
    <name type="common">Israeli tilapia</name>
    <name type="synonym">Chromis aureus</name>
    <dbReference type="NCBI Taxonomy" id="47969"/>
    <lineage>
        <taxon>Eukaryota</taxon>
        <taxon>Metazoa</taxon>
        <taxon>Chordata</taxon>
        <taxon>Craniata</taxon>
        <taxon>Vertebrata</taxon>
        <taxon>Euteleostomi</taxon>
        <taxon>Actinopterygii</taxon>
        <taxon>Neopterygii</taxon>
        <taxon>Teleostei</taxon>
        <taxon>Neoteleostei</taxon>
        <taxon>Acanthomorphata</taxon>
        <taxon>Ovalentaria</taxon>
        <taxon>Cichlomorphae</taxon>
        <taxon>Cichliformes</taxon>
        <taxon>Cichlidae</taxon>
        <taxon>African cichlids</taxon>
        <taxon>Pseudocrenilabrinae</taxon>
        <taxon>Oreochromini</taxon>
        <taxon>Oreochromis</taxon>
    </lineage>
</organism>
<accession>A0AAZ1WV64</accession>
<feature type="coiled-coil region" evidence="1">
    <location>
        <begin position="513"/>
        <end position="604"/>
    </location>
</feature>
<name>A0AAZ1WV64_OREAU</name>
<feature type="region of interest" description="Disordered" evidence="2">
    <location>
        <begin position="417"/>
        <end position="437"/>
    </location>
</feature>
<keyword evidence="1" id="KW-0175">Coiled coil</keyword>
<evidence type="ECO:0000313" key="3">
    <source>
        <dbReference type="Ensembl" id="ENSOABP00000059364.1"/>
    </source>
</evidence>
<feature type="compositionally biased region" description="Basic and acidic residues" evidence="2">
    <location>
        <begin position="122"/>
        <end position="131"/>
    </location>
</feature>
<dbReference type="PANTHER" id="PTHR37476">
    <property type="entry name" value="COILED-COIL DOMAIN-CONTAINING PROTEIN 171"/>
    <property type="match status" value="1"/>
</dbReference>
<dbReference type="Ensembl" id="ENSOABT00000077128.1">
    <property type="protein sequence ID" value="ENSOABP00000059364.1"/>
    <property type="gene ID" value="ENSOABG00000036507.1"/>
</dbReference>
<reference evidence="4" key="1">
    <citation type="submission" date="2020-03" db="EMBL/GenBank/DDBJ databases">
        <title>Evolution of repeat sequences and sex chromosomes of tilapia species revealed by chromosome-level genomes.</title>
        <authorList>
            <person name="Xu L."/>
            <person name="Tao W."/>
            <person name="Wang D."/>
            <person name="Zhou Q."/>
        </authorList>
    </citation>
    <scope>NUCLEOTIDE SEQUENCE [LARGE SCALE GENOMIC DNA]</scope>
    <source>
        <strain evidence="4">Israel</strain>
    </source>
</reference>
<feature type="compositionally biased region" description="Polar residues" evidence="2">
    <location>
        <begin position="66"/>
        <end position="78"/>
    </location>
</feature>
<evidence type="ECO:0008006" key="5">
    <source>
        <dbReference type="Google" id="ProtNLM"/>
    </source>
</evidence>
<evidence type="ECO:0000313" key="4">
    <source>
        <dbReference type="Proteomes" id="UP000472276"/>
    </source>
</evidence>
<feature type="compositionally biased region" description="Basic and acidic residues" evidence="2">
    <location>
        <begin position="101"/>
        <end position="110"/>
    </location>
</feature>
<feature type="compositionally biased region" description="Basic and acidic residues" evidence="2">
    <location>
        <begin position="32"/>
        <end position="51"/>
    </location>
</feature>
<evidence type="ECO:0000256" key="2">
    <source>
        <dbReference type="SAM" id="MobiDB-lite"/>
    </source>
</evidence>
<proteinExistence type="predicted"/>
<feature type="compositionally biased region" description="Basic and acidic residues" evidence="2">
    <location>
        <begin position="417"/>
        <end position="435"/>
    </location>
</feature>
<sequence length="666" mass="77941">MEFVGDSMAGKCQRRSLNSDMQTETAKRRRQPDRSENGERRAEPRDIEKRPAGSRAQGSGEDKARSNLSFDTLQQKQKQAAGDGRRRRAERKREEEEEWEERGREKDRSGGDGGRSGRGRRAASEGRDGGEEWRRLRWRVNDLEKEKLQLKASHNQEVCQLQAELTRLRCSVERGEAQRVELQYQLALSRRDAERVVELSRDKQALTERAAQLQQAVEELQKALDITRQTSEGDRYASQREVEERDRLIQSFSSENQRLHQLLQDQEVALEESERRLAEVQKEREKEADVKRRSADELKQLMEREERSRRQKELLEQRVKSLQSNVEAERGAHLETKFNSEIIQLRVRDLEAAMAMERSVQQEAQRSLELLRAQFREVENAYSQERERNSSTERALERLQSEYEQCKSVMSAALETERKTTADLSEKLEEEERQHANTHSLLEQAVQRQCDTEEAFVTCVKQIRDALQQHTSEPSTEPAEDDGKQSLHAEVLQLLRTTLSSYQQRLLDTDRQLQDLLLVSEKLQEENQTLQQLTSDQRSQIDESRQETLKLKEEVSRLRQESSDWSTRSQSLEAELQREREERKRELEKEREERTAEVQEITEHYKKESTAHLSFLYCLYQRLLAGCVLLDQSQGILGNFTWKELCDVISEQVDQLTSDLRKSNDK</sequence>
<dbReference type="Proteomes" id="UP000472276">
    <property type="component" value="Unassembled WGS sequence"/>
</dbReference>
<dbReference type="AlphaFoldDB" id="A0AAZ1WV64"/>
<keyword evidence="4" id="KW-1185">Reference proteome</keyword>